<dbReference type="RefSeq" id="WP_076724377.1">
    <property type="nucleotide sequence ID" value="NZ_MSCW01000006.1"/>
</dbReference>
<dbReference type="STRING" id="135739.BTO32_09405"/>
<dbReference type="GO" id="GO:0000146">
    <property type="term" value="F:microfilament motor activity"/>
    <property type="evidence" value="ECO:0007669"/>
    <property type="project" value="TreeGrafter"/>
</dbReference>
<organism evidence="2 3">
    <name type="scientific">Marinobacter lutaoensis</name>
    <dbReference type="NCBI Taxonomy" id="135739"/>
    <lineage>
        <taxon>Bacteria</taxon>
        <taxon>Pseudomonadati</taxon>
        <taxon>Pseudomonadota</taxon>
        <taxon>Gammaproteobacteria</taxon>
        <taxon>Pseudomonadales</taxon>
        <taxon>Marinobacteraceae</taxon>
        <taxon>Marinobacter</taxon>
    </lineage>
</organism>
<dbReference type="OrthoDB" id="6187626at2"/>
<evidence type="ECO:0000313" key="2">
    <source>
        <dbReference type="EMBL" id="ONF43857.1"/>
    </source>
</evidence>
<proteinExistence type="predicted"/>
<feature type="coiled-coil region" evidence="1">
    <location>
        <begin position="333"/>
        <end position="374"/>
    </location>
</feature>
<feature type="coiled-coil region" evidence="1">
    <location>
        <begin position="506"/>
        <end position="636"/>
    </location>
</feature>
<evidence type="ECO:0000313" key="3">
    <source>
        <dbReference type="Proteomes" id="UP000189339"/>
    </source>
</evidence>
<dbReference type="EMBL" id="MSCW01000006">
    <property type="protein sequence ID" value="ONF43857.1"/>
    <property type="molecule type" value="Genomic_DNA"/>
</dbReference>
<protein>
    <submittedName>
        <fullName evidence="2">Uncharacterized protein</fullName>
    </submittedName>
</protein>
<dbReference type="GO" id="GO:0032982">
    <property type="term" value="C:myosin filament"/>
    <property type="evidence" value="ECO:0007669"/>
    <property type="project" value="TreeGrafter"/>
</dbReference>
<dbReference type="AlphaFoldDB" id="A0A1V2DTF7"/>
<dbReference type="Proteomes" id="UP000189339">
    <property type="component" value="Unassembled WGS sequence"/>
</dbReference>
<dbReference type="PANTHER" id="PTHR45615:SF40">
    <property type="entry name" value="MYOSIN HEAVY CHAIN, NON-MUSCLE"/>
    <property type="match status" value="1"/>
</dbReference>
<dbReference type="GO" id="GO:0051015">
    <property type="term" value="F:actin filament binding"/>
    <property type="evidence" value="ECO:0007669"/>
    <property type="project" value="TreeGrafter"/>
</dbReference>
<comment type="caution">
    <text evidence="2">The sequence shown here is derived from an EMBL/GenBank/DDBJ whole genome shotgun (WGS) entry which is preliminary data.</text>
</comment>
<gene>
    <name evidence="2" type="ORF">BTO32_09405</name>
</gene>
<dbReference type="PANTHER" id="PTHR45615">
    <property type="entry name" value="MYOSIN HEAVY CHAIN, NON-MUSCLE"/>
    <property type="match status" value="1"/>
</dbReference>
<accession>A0A1V2DTF7</accession>
<feature type="coiled-coil region" evidence="1">
    <location>
        <begin position="407"/>
        <end position="437"/>
    </location>
</feature>
<name>A0A1V2DTF7_9GAMM</name>
<keyword evidence="3" id="KW-1185">Reference proteome</keyword>
<reference evidence="2 3" key="1">
    <citation type="submission" date="2016-12" db="EMBL/GenBank/DDBJ databases">
        <title>Marinobacter lutaoensis whole genome sequencing.</title>
        <authorList>
            <person name="Verma A."/>
            <person name="Krishnamurthi S."/>
        </authorList>
    </citation>
    <scope>NUCLEOTIDE SEQUENCE [LARGE SCALE GENOMIC DNA]</scope>
    <source>
        <strain evidence="2 3">T5054</strain>
    </source>
</reference>
<evidence type="ECO:0000256" key="1">
    <source>
        <dbReference type="SAM" id="Coils"/>
    </source>
</evidence>
<dbReference type="GO" id="GO:0005737">
    <property type="term" value="C:cytoplasm"/>
    <property type="evidence" value="ECO:0007669"/>
    <property type="project" value="TreeGrafter"/>
</dbReference>
<sequence>MSDQQATRNAFFFGIRRLVLVDSAGFCYVEIPVDNHALILGPGNLGKSSLLNSLRLFLLPENNFRNSRRKFAFRNASAGSFYSNEESYQHYFPSQHSFLIMEVENPAGVHCQILYREHSSQLSYGRAFVPVPYEQLRPLFWNGDDDTGIGQAVPELSFGRLSQALKTVSRDTLFTSDPAKLKSLLYSSEMMNADAVRYSVLPLGELDERRVQSLRTLILLLFEMKADDQAMANAVASIIEADKKFADDAFDFNIDQFLTRHEELKQQQIQLNRIDRERPRFERLCRDYERYQALLASQVAFANFRAGVAAARKTVAEQRSQTVRAHNDVSGSLKHVLDTLKRLEREAGTLEGEIRSADRNLKRAEQDRRDGELLVSQYGDLSLEDIGEALREECQRKEAHLSALKSAAQAEVRLARLAEDIAALEQKLARLDEAEQSQHWQLLNQLEDDTLAPLRALDPALVSASPGQALDEDTRARIQAFAGLFQARDGGFDWFDVHYPARAPQRRDFAAERRRLQGERQALEKERLELTGSADAHEDRPQVIARTERELKALTKDLETLRRYPAAATTLQDAAEQKAEAELKVAAIQEQARQEQEKLDALREKEARVRAEKDRVEERERELAQLEHSLATVERRFPHLRAVEPDAPVPADQVSVAAFDDLQDALDELESLRWQILEHLRQFVSLGIHEDKEGTLQKDSPQAGAIRDVFKALSDLFAALAEQRRVLEEQIAVHNEAVASYRQALKANHDHIARFEAQLNRELDGVRINDLVEIRVDIHTDPKFRNLVEEANNIDPYGNQLQSDAFYDRLRVFVADFFGEQGGSKRLTMDKVITGISYRTRKAHATALDRKGQSTSTTALINLELVYRLLKRVLFPGVRLSFPLVLDELASVDISQMPSLLERLGSQGFNLFSAATHSASAEMIYLIGRHLEVGQMRTARPYSPQRTLVFWGGAEGFTGGQPLNRWLDQSQDSLLEPADE</sequence>
<dbReference type="GO" id="GO:0016460">
    <property type="term" value="C:myosin II complex"/>
    <property type="evidence" value="ECO:0007669"/>
    <property type="project" value="TreeGrafter"/>
</dbReference>
<keyword evidence="1" id="KW-0175">Coiled coil</keyword>